<evidence type="ECO:0000313" key="3">
    <source>
        <dbReference type="EMBL" id="CAI9149301.1"/>
    </source>
</evidence>
<dbReference type="Proteomes" id="UP001176941">
    <property type="component" value="Unassembled WGS sequence"/>
</dbReference>
<comment type="caution">
    <text evidence="3">The sequence shown here is derived from an EMBL/GenBank/DDBJ whole genome shotgun (WGS) entry which is preliminary data.</text>
</comment>
<proteinExistence type="predicted"/>
<name>A0ABN8XMI0_RANTA</name>
<sequence>MLAGDAQQTVTGYGVLTTRSRYYYGQSLAVNLTSTLSERIPGTVDPFRAPFRLVVYVEKGELPFSSLKPVICCACRIERPLPFAAQRLQQTRRWRTYFIVSVRRRARRTDKDAEDKCLDTSVRLDEFDVSGPPQLPAAATEGGAQQPQERNLQLQRRFTDGLQRRLVAATDALAKGEAAVTETVSQGKLRWKSELDDLLGDVPAYRRLLRQRELNKIAERYADEEELDPNEFSILSRARSHLRDLHRRKSMWAALSRSLLVTFVLALFVLSSLTSPVGPTGTPLNYAERRTRRNEFCVAAALTLGVLMVALYGEWRRRALNNQIYLQELKTDRITFEAVAGLRPLRRMC</sequence>
<organism evidence="3 4">
    <name type="scientific">Rangifer tarandus platyrhynchus</name>
    <name type="common">Svalbard reindeer</name>
    <dbReference type="NCBI Taxonomy" id="3082113"/>
    <lineage>
        <taxon>Eukaryota</taxon>
        <taxon>Metazoa</taxon>
        <taxon>Chordata</taxon>
        <taxon>Craniata</taxon>
        <taxon>Vertebrata</taxon>
        <taxon>Euteleostomi</taxon>
        <taxon>Mammalia</taxon>
        <taxon>Eutheria</taxon>
        <taxon>Laurasiatheria</taxon>
        <taxon>Artiodactyla</taxon>
        <taxon>Ruminantia</taxon>
        <taxon>Pecora</taxon>
        <taxon>Cervidae</taxon>
        <taxon>Odocoileinae</taxon>
        <taxon>Rangifer</taxon>
    </lineage>
</organism>
<keyword evidence="2" id="KW-1133">Transmembrane helix</keyword>
<feature type="transmembrane region" description="Helical" evidence="2">
    <location>
        <begin position="252"/>
        <end position="273"/>
    </location>
</feature>
<feature type="region of interest" description="Disordered" evidence="1">
    <location>
        <begin position="127"/>
        <end position="148"/>
    </location>
</feature>
<evidence type="ECO:0000256" key="2">
    <source>
        <dbReference type="SAM" id="Phobius"/>
    </source>
</evidence>
<reference evidence="3" key="1">
    <citation type="submission" date="2023-04" db="EMBL/GenBank/DDBJ databases">
        <authorList>
            <consortium name="ELIXIR-Norway"/>
        </authorList>
    </citation>
    <scope>NUCLEOTIDE SEQUENCE [LARGE SCALE GENOMIC DNA]</scope>
</reference>
<evidence type="ECO:0000313" key="4">
    <source>
        <dbReference type="Proteomes" id="UP001176941"/>
    </source>
</evidence>
<feature type="transmembrane region" description="Helical" evidence="2">
    <location>
        <begin position="293"/>
        <end position="313"/>
    </location>
</feature>
<dbReference type="EMBL" id="CATKSN020000219">
    <property type="protein sequence ID" value="CAI9149301.1"/>
    <property type="molecule type" value="Genomic_DNA"/>
</dbReference>
<accession>A0ABN8XMI0</accession>
<protein>
    <submittedName>
        <fullName evidence="3">Uncharacterized protein</fullName>
    </submittedName>
</protein>
<gene>
    <name evidence="3" type="ORF">MRATA1EN1_LOCUS30919</name>
</gene>
<keyword evidence="2" id="KW-0472">Membrane</keyword>
<evidence type="ECO:0000256" key="1">
    <source>
        <dbReference type="SAM" id="MobiDB-lite"/>
    </source>
</evidence>
<keyword evidence="4" id="KW-1185">Reference proteome</keyword>
<keyword evidence="2" id="KW-0812">Transmembrane</keyword>